<evidence type="ECO:0000313" key="2">
    <source>
        <dbReference type="EMBL" id="KAH7237683.1"/>
    </source>
</evidence>
<organism evidence="2 3">
    <name type="scientific">Fusarium redolens</name>
    <dbReference type="NCBI Taxonomy" id="48865"/>
    <lineage>
        <taxon>Eukaryota</taxon>
        <taxon>Fungi</taxon>
        <taxon>Dikarya</taxon>
        <taxon>Ascomycota</taxon>
        <taxon>Pezizomycotina</taxon>
        <taxon>Sordariomycetes</taxon>
        <taxon>Hypocreomycetidae</taxon>
        <taxon>Hypocreales</taxon>
        <taxon>Nectriaceae</taxon>
        <taxon>Fusarium</taxon>
        <taxon>Fusarium redolens species complex</taxon>
    </lineage>
</organism>
<protein>
    <submittedName>
        <fullName evidence="2">Uncharacterized protein</fullName>
    </submittedName>
</protein>
<accession>A0A9P9GF56</accession>
<reference evidence="2" key="1">
    <citation type="journal article" date="2021" name="Nat. Commun.">
        <title>Genetic determinants of endophytism in the Arabidopsis root mycobiome.</title>
        <authorList>
            <person name="Mesny F."/>
            <person name="Miyauchi S."/>
            <person name="Thiergart T."/>
            <person name="Pickel B."/>
            <person name="Atanasova L."/>
            <person name="Karlsson M."/>
            <person name="Huettel B."/>
            <person name="Barry K.W."/>
            <person name="Haridas S."/>
            <person name="Chen C."/>
            <person name="Bauer D."/>
            <person name="Andreopoulos W."/>
            <person name="Pangilinan J."/>
            <person name="LaButti K."/>
            <person name="Riley R."/>
            <person name="Lipzen A."/>
            <person name="Clum A."/>
            <person name="Drula E."/>
            <person name="Henrissat B."/>
            <person name="Kohler A."/>
            <person name="Grigoriev I.V."/>
            <person name="Martin F.M."/>
            <person name="Hacquard S."/>
        </authorList>
    </citation>
    <scope>NUCLEOTIDE SEQUENCE</scope>
    <source>
        <strain evidence="2">MPI-CAGE-AT-0023</strain>
    </source>
</reference>
<dbReference type="AlphaFoldDB" id="A0A9P9GF56"/>
<proteinExistence type="predicted"/>
<dbReference type="GeneID" id="70231431"/>
<dbReference type="OrthoDB" id="529273at2759"/>
<comment type="caution">
    <text evidence="2">The sequence shown here is derived from an EMBL/GenBank/DDBJ whole genome shotgun (WGS) entry which is preliminary data.</text>
</comment>
<name>A0A9P9GF56_FUSRE</name>
<dbReference type="EMBL" id="JAGMUX010000015">
    <property type="protein sequence ID" value="KAH7237683.1"/>
    <property type="molecule type" value="Genomic_DNA"/>
</dbReference>
<evidence type="ECO:0000256" key="1">
    <source>
        <dbReference type="SAM" id="MobiDB-lite"/>
    </source>
</evidence>
<feature type="region of interest" description="Disordered" evidence="1">
    <location>
        <begin position="1"/>
        <end position="21"/>
    </location>
</feature>
<dbReference type="Proteomes" id="UP000720189">
    <property type="component" value="Unassembled WGS sequence"/>
</dbReference>
<dbReference type="RefSeq" id="XP_046045542.1">
    <property type="nucleotide sequence ID" value="XM_046201477.1"/>
</dbReference>
<feature type="compositionally biased region" description="Basic and acidic residues" evidence="1">
    <location>
        <begin position="8"/>
        <end position="17"/>
    </location>
</feature>
<sequence length="150" mass="16399">MFALGSKKTSEGAKNDYSKGSANFEPTQFNVTIDSRGKNITVVPTNDTKIQDTGPSSWLKCAFLGPFERISNDEMNLYISTVGTAFSTSITNLRLRLEMNNTLGYRLDANITLEGIKNAIIAMVDDMLVAFTSAQSMVGEFHDEVNGSIL</sequence>
<keyword evidence="3" id="KW-1185">Reference proteome</keyword>
<gene>
    <name evidence="2" type="ORF">BKA55DRAFT_741609</name>
</gene>
<evidence type="ECO:0000313" key="3">
    <source>
        <dbReference type="Proteomes" id="UP000720189"/>
    </source>
</evidence>